<comment type="caution">
    <text evidence="1">The sequence shown here is derived from an EMBL/GenBank/DDBJ whole genome shotgun (WGS) entry which is preliminary data.</text>
</comment>
<keyword evidence="2" id="KW-1185">Reference proteome</keyword>
<dbReference type="Proteomes" id="UP000253769">
    <property type="component" value="Unassembled WGS sequence"/>
</dbReference>
<dbReference type="AlphaFoldDB" id="A0A369W7Q8"/>
<dbReference type="PANTHER" id="PTHR39431">
    <property type="entry name" value="FRPA/C-RELATED PROTEIN"/>
    <property type="match status" value="1"/>
</dbReference>
<reference evidence="1 2" key="1">
    <citation type="submission" date="2018-07" db="EMBL/GenBank/DDBJ databases">
        <title>Motiliproteus coralliicola sp. nov., a bacterium isolated from Coral.</title>
        <authorList>
            <person name="Wang G."/>
        </authorList>
    </citation>
    <scope>NUCLEOTIDE SEQUENCE [LARGE SCALE GENOMIC DNA]</scope>
    <source>
        <strain evidence="1 2">C34</strain>
    </source>
</reference>
<sequence length="210" mass="21921">MLFDHDGDGIKHATGWVAADDGLLVLDRNGNGTIDNGAELFGDSTLLADGSTAEHGFAALADLDQNGDGLVDAADAQFADLKVWRDLNSDGISQADELLTLAEAGVQSLSVEPFRDTVNYGEGNSSQLSGSFSRTDGTTGHMADLDLASNLFYREYIDTVVIPVELEGSPDMRGSGAVRDLRQAAALSPALAAILSQYAAAGSKAEQEAL</sequence>
<proteinExistence type="predicted"/>
<protein>
    <recommendedName>
        <fullName evidence="3">Calcium-binding protein</fullName>
    </recommendedName>
</protein>
<evidence type="ECO:0000313" key="1">
    <source>
        <dbReference type="EMBL" id="RDE18040.1"/>
    </source>
</evidence>
<evidence type="ECO:0000313" key="2">
    <source>
        <dbReference type="Proteomes" id="UP000253769"/>
    </source>
</evidence>
<gene>
    <name evidence="1" type="ORF">DV711_18115</name>
</gene>
<accession>A0A369W7Q8</accession>
<name>A0A369W7Q8_9GAMM</name>
<dbReference type="EMBL" id="QQOH01000006">
    <property type="protein sequence ID" value="RDE18040.1"/>
    <property type="molecule type" value="Genomic_DNA"/>
</dbReference>
<dbReference type="PANTHER" id="PTHR39431:SF1">
    <property type="entry name" value="FRPA_C-RELATED PROTEIN"/>
    <property type="match status" value="1"/>
</dbReference>
<organism evidence="1 2">
    <name type="scientific">Motiliproteus coralliicola</name>
    <dbReference type="NCBI Taxonomy" id="2283196"/>
    <lineage>
        <taxon>Bacteria</taxon>
        <taxon>Pseudomonadati</taxon>
        <taxon>Pseudomonadota</taxon>
        <taxon>Gammaproteobacteria</taxon>
        <taxon>Oceanospirillales</taxon>
        <taxon>Oceanospirillaceae</taxon>
        <taxon>Motiliproteus</taxon>
    </lineage>
</organism>
<evidence type="ECO:0008006" key="3">
    <source>
        <dbReference type="Google" id="ProtNLM"/>
    </source>
</evidence>